<dbReference type="EMBL" id="FMJC01000001">
    <property type="protein sequence ID" value="SCM70974.1"/>
    <property type="molecule type" value="Genomic_DNA"/>
</dbReference>
<protein>
    <submittedName>
        <fullName evidence="10">Hydrogenase 4, membrane subunit</fullName>
    </submittedName>
</protein>
<dbReference type="GO" id="GO:0008137">
    <property type="term" value="F:NADH dehydrogenase (ubiquinone) activity"/>
    <property type="evidence" value="ECO:0007669"/>
    <property type="project" value="InterPro"/>
</dbReference>
<feature type="transmembrane region" description="Helical" evidence="8">
    <location>
        <begin position="42"/>
        <end position="63"/>
    </location>
</feature>
<feature type="transmembrane region" description="Helical" evidence="8">
    <location>
        <begin position="429"/>
        <end position="455"/>
    </location>
</feature>
<keyword evidence="2" id="KW-1003">Cell membrane</keyword>
<evidence type="ECO:0000256" key="3">
    <source>
        <dbReference type="ARBA" id="ARBA00022692"/>
    </source>
</evidence>
<evidence type="ECO:0000256" key="6">
    <source>
        <dbReference type="ARBA" id="ARBA00023136"/>
    </source>
</evidence>
<dbReference type="InterPro" id="IPR003918">
    <property type="entry name" value="NADH_UbQ_OxRdtase"/>
</dbReference>
<name>A0A212L080_9BACT</name>
<feature type="transmembrane region" description="Helical" evidence="8">
    <location>
        <begin position="334"/>
        <end position="354"/>
    </location>
</feature>
<gene>
    <name evidence="10" type="primary">hyfF</name>
    <name evidence="10" type="ORF">KL86DES1_10753</name>
</gene>
<dbReference type="InterPro" id="IPR052175">
    <property type="entry name" value="ComplexI-like_HydComp"/>
</dbReference>
<dbReference type="GO" id="GO:0005886">
    <property type="term" value="C:plasma membrane"/>
    <property type="evidence" value="ECO:0007669"/>
    <property type="project" value="UniProtKB-SubCell"/>
</dbReference>
<evidence type="ECO:0000256" key="4">
    <source>
        <dbReference type="ARBA" id="ARBA00022989"/>
    </source>
</evidence>
<evidence type="ECO:0000256" key="2">
    <source>
        <dbReference type="ARBA" id="ARBA00022475"/>
    </source>
</evidence>
<dbReference type="InterPro" id="IPR001750">
    <property type="entry name" value="ND/Mrp_TM"/>
</dbReference>
<feature type="transmembrane region" description="Helical" evidence="8">
    <location>
        <begin position="173"/>
        <end position="192"/>
    </location>
</feature>
<feature type="transmembrane region" description="Helical" evidence="8">
    <location>
        <begin position="75"/>
        <end position="100"/>
    </location>
</feature>
<feature type="transmembrane region" description="Helical" evidence="8">
    <location>
        <begin position="297"/>
        <end position="314"/>
    </location>
</feature>
<keyword evidence="3 7" id="KW-0812">Transmembrane</keyword>
<evidence type="ECO:0000256" key="7">
    <source>
        <dbReference type="RuleBase" id="RU000320"/>
    </source>
</evidence>
<evidence type="ECO:0000313" key="10">
    <source>
        <dbReference type="EMBL" id="SCM70974.1"/>
    </source>
</evidence>
<dbReference type="RefSeq" id="WP_197957528.1">
    <property type="nucleotide sequence ID" value="NZ_LT608333.1"/>
</dbReference>
<dbReference type="GO" id="GO:0016491">
    <property type="term" value="F:oxidoreductase activity"/>
    <property type="evidence" value="ECO:0007669"/>
    <property type="project" value="UniProtKB-KW"/>
</dbReference>
<comment type="subcellular location">
    <subcellularLocation>
        <location evidence="1">Cell membrane</location>
        <topology evidence="1">Multi-pass membrane protein</topology>
    </subcellularLocation>
    <subcellularLocation>
        <location evidence="7">Membrane</location>
        <topology evidence="7">Multi-pass membrane protein</topology>
    </subcellularLocation>
</comment>
<dbReference type="GO" id="GO:0042773">
    <property type="term" value="P:ATP synthesis coupled electron transport"/>
    <property type="evidence" value="ECO:0007669"/>
    <property type="project" value="InterPro"/>
</dbReference>
<evidence type="ECO:0000256" key="1">
    <source>
        <dbReference type="ARBA" id="ARBA00004651"/>
    </source>
</evidence>
<feature type="transmembrane region" description="Helical" evidence="8">
    <location>
        <begin position="264"/>
        <end position="285"/>
    </location>
</feature>
<keyword evidence="6 8" id="KW-0472">Membrane</keyword>
<feature type="transmembrane region" description="Helical" evidence="8">
    <location>
        <begin position="226"/>
        <end position="244"/>
    </location>
</feature>
<dbReference type="PRINTS" id="PR01437">
    <property type="entry name" value="NUOXDRDTASE4"/>
</dbReference>
<keyword evidence="4 8" id="KW-1133">Transmembrane helix</keyword>
<proteinExistence type="predicted"/>
<dbReference type="NCBIfam" id="NF005044">
    <property type="entry name" value="PRK06458.1-4"/>
    <property type="match status" value="1"/>
</dbReference>
<organism evidence="10">
    <name type="scientific">uncultured Desulfovibrio sp</name>
    <dbReference type="NCBI Taxonomy" id="167968"/>
    <lineage>
        <taxon>Bacteria</taxon>
        <taxon>Pseudomonadati</taxon>
        <taxon>Thermodesulfobacteriota</taxon>
        <taxon>Desulfovibrionia</taxon>
        <taxon>Desulfovibrionales</taxon>
        <taxon>Desulfovibrionaceae</taxon>
        <taxon>Desulfovibrio</taxon>
        <taxon>environmental samples</taxon>
    </lineage>
</organism>
<evidence type="ECO:0000256" key="8">
    <source>
        <dbReference type="SAM" id="Phobius"/>
    </source>
</evidence>
<evidence type="ECO:0000259" key="9">
    <source>
        <dbReference type="Pfam" id="PF00361"/>
    </source>
</evidence>
<dbReference type="Pfam" id="PF00361">
    <property type="entry name" value="Proton_antipo_M"/>
    <property type="match status" value="1"/>
</dbReference>
<evidence type="ECO:0000256" key="5">
    <source>
        <dbReference type="ARBA" id="ARBA00023002"/>
    </source>
</evidence>
<feature type="domain" description="NADH:quinone oxidoreductase/Mrp antiporter transmembrane" evidence="9">
    <location>
        <begin position="138"/>
        <end position="434"/>
    </location>
</feature>
<dbReference type="PANTHER" id="PTHR42682">
    <property type="entry name" value="HYDROGENASE-4 COMPONENT F"/>
    <property type="match status" value="1"/>
</dbReference>
<feature type="transmembrane region" description="Helical" evidence="8">
    <location>
        <begin position="112"/>
        <end position="134"/>
    </location>
</feature>
<feature type="transmembrane region" description="Helical" evidence="8">
    <location>
        <begin position="141"/>
        <end position="161"/>
    </location>
</feature>
<accession>A0A212L080</accession>
<sequence length="543" mass="57260">MNAMTNSSPMLFCLLLAAPLVTSLLCFACAFCGRGIRTVVNIINTAGCAALLATAFGLVSAVYEHGPLFAAGKWMYLDSLSAIFLAVLGVLGTITGLYSYGYMKQEVDHGEVSVATLCNYYGFFHMFIFTMVSVITTNNLILMWAGVEATTLASAFLVGIYGQNSSLEAAWKYIIICTVGVAFGLYGTVLVYSNASAAMSAQGLDPSDAIFWTEALRYAGGLDQTLMYLAFVFVLIGFGTKAGLFPMHAWLPDAHSEAPSPTSALLSAVLLKAAILVILRYYILISRSISSTVPQNMLLALGLLSILVAAFSMVSQNDIKRRYAYCSVENMGIIAVGLGFGGPLGIFAALFHVISHSLAKGLVFCVSGNVLLKYSSRDMTTVRGMLKIMPVSAVFLAAGTLALSGLPPFSVFLSEFMVVVSGISSGHMYLVAALAVLLMVALGALVHLVAVTLSGPPPESIAKGEQGCMTLIPAAALLGLLLVMGTCTPAPVVNMLNAATNIVLDKDTATAQVQPALREMVRTASQEAVATDAARQTSSRQEI</sequence>
<keyword evidence="5" id="KW-0560">Oxidoreductase</keyword>
<dbReference type="AlphaFoldDB" id="A0A212L080"/>
<dbReference type="PANTHER" id="PTHR42682:SF5">
    <property type="entry name" value="HYDROGENASE-4 COMPONENT F"/>
    <property type="match status" value="1"/>
</dbReference>
<feature type="transmembrane region" description="Helical" evidence="8">
    <location>
        <begin position="388"/>
        <end position="409"/>
    </location>
</feature>
<feature type="transmembrane region" description="Helical" evidence="8">
    <location>
        <begin position="467"/>
        <end position="485"/>
    </location>
</feature>
<reference evidence="10" key="1">
    <citation type="submission" date="2016-08" db="EMBL/GenBank/DDBJ databases">
        <authorList>
            <person name="Seilhamer J.J."/>
        </authorList>
    </citation>
    <scope>NUCLEOTIDE SEQUENCE</scope>
    <source>
        <strain evidence="10">86-1</strain>
    </source>
</reference>